<proteinExistence type="predicted"/>
<reference evidence="1" key="1">
    <citation type="submission" date="2023-09" db="EMBL/GenBank/DDBJ databases">
        <title>Vallitalea sediminicola and Vallitalea maricola sp. nov., anaerobic bacteria isolated from marine sediment.</title>
        <authorList>
            <person name="Hirano S."/>
            <person name="Maeda A."/>
            <person name="Terahara T."/>
            <person name="Mori K."/>
            <person name="Hamada M."/>
            <person name="Matsumoto R."/>
            <person name="Kobayashi T."/>
        </authorList>
    </citation>
    <scope>NUCLEOTIDE SEQUENCE</scope>
    <source>
        <strain evidence="1">AN17-2</strain>
    </source>
</reference>
<gene>
    <name evidence="1" type="ORF">AN2V17_31410</name>
</gene>
<keyword evidence="2" id="KW-1185">Reference proteome</keyword>
<evidence type="ECO:0000313" key="2">
    <source>
        <dbReference type="Proteomes" id="UP001374599"/>
    </source>
</evidence>
<keyword evidence="1" id="KW-0808">Transferase</keyword>
<name>A0ACB5UMY6_9FIRM</name>
<evidence type="ECO:0000313" key="1">
    <source>
        <dbReference type="EMBL" id="GMQ63905.1"/>
    </source>
</evidence>
<dbReference type="Proteomes" id="UP001374599">
    <property type="component" value="Unassembled WGS sequence"/>
</dbReference>
<keyword evidence="1" id="KW-0032">Aminotransferase</keyword>
<dbReference type="EMBL" id="BTPU01000055">
    <property type="protein sequence ID" value="GMQ63905.1"/>
    <property type="molecule type" value="Genomic_DNA"/>
</dbReference>
<sequence>MIDKNILINEFNFENDIIYLNCGSLGRMPKSSANLLNQYLQDEIRCPTNQYNTERLRNTYYKLKIEMSNLLGVNDSNLAYTQSTNIGIGTLLTAFTWNKGDKILIGDNEYSDGILPFYALKLKFGVDIIELNSENLIDEINKNMDEKVKLIFFSHIEYNTGVMHDLKKIRESINIGKNTKILVDGAQAVGQVNVQLDSVDFYVFPFHKWMLGPMGTGMIYIKSTESLKPIILSTLGLDYTDENKRVLRKDARLIENSSFNFWLFATILNNIMLFNKIGLENIYEHIRTSASYFISQLKSKDLVFINDCYYKNGMAFIELNEERCSNKLIEELENNNIYARTIPDTNKLRFCFHIYNTKEQIDVLVNNLINYREE</sequence>
<accession>A0ACB5UMY6</accession>
<protein>
    <submittedName>
        <fullName evidence="1">Aminotransferase class V-fold PLP-dependent enzyme</fullName>
    </submittedName>
</protein>
<comment type="caution">
    <text evidence="1">The sequence shown here is derived from an EMBL/GenBank/DDBJ whole genome shotgun (WGS) entry which is preliminary data.</text>
</comment>
<organism evidence="1 2">
    <name type="scientific">Vallitalea maricola</name>
    <dbReference type="NCBI Taxonomy" id="3074433"/>
    <lineage>
        <taxon>Bacteria</taxon>
        <taxon>Bacillati</taxon>
        <taxon>Bacillota</taxon>
        <taxon>Clostridia</taxon>
        <taxon>Lachnospirales</taxon>
        <taxon>Vallitaleaceae</taxon>
        <taxon>Vallitalea</taxon>
    </lineage>
</organism>